<feature type="signal peptide" evidence="3">
    <location>
        <begin position="1"/>
        <end position="20"/>
    </location>
</feature>
<dbReference type="EMBL" id="QWEH01000004">
    <property type="protein sequence ID" value="RHW33096.1"/>
    <property type="molecule type" value="Genomic_DNA"/>
</dbReference>
<feature type="domain" description="DUF4352" evidence="4">
    <location>
        <begin position="97"/>
        <end position="198"/>
    </location>
</feature>
<protein>
    <submittedName>
        <fullName evidence="5">DUF4352 domain-containing protein</fullName>
    </submittedName>
</protein>
<dbReference type="AlphaFoldDB" id="A0A417YJ49"/>
<feature type="region of interest" description="Disordered" evidence="2">
    <location>
        <begin position="24"/>
        <end position="93"/>
    </location>
</feature>
<dbReference type="InterPro" id="IPR029050">
    <property type="entry name" value="Immunoprotect_excell_Ig-like"/>
</dbReference>
<organism evidence="5 6">
    <name type="scientific">Oceanobacillus profundus</name>
    <dbReference type="NCBI Taxonomy" id="372463"/>
    <lineage>
        <taxon>Bacteria</taxon>
        <taxon>Bacillati</taxon>
        <taxon>Bacillota</taxon>
        <taxon>Bacilli</taxon>
        <taxon>Bacillales</taxon>
        <taxon>Bacillaceae</taxon>
        <taxon>Oceanobacillus</taxon>
    </lineage>
</organism>
<dbReference type="Proteomes" id="UP000285456">
    <property type="component" value="Unassembled WGS sequence"/>
</dbReference>
<comment type="caution">
    <text evidence="5">The sequence shown here is derived from an EMBL/GenBank/DDBJ whole genome shotgun (WGS) entry which is preliminary data.</text>
</comment>
<reference evidence="5 6" key="1">
    <citation type="journal article" date="2007" name="Int. J. Syst. Evol. Microbiol.">
        <title>Oceanobacillus profundus sp. nov., isolated from a deep-sea sediment core.</title>
        <authorList>
            <person name="Kim Y.G."/>
            <person name="Choi D.H."/>
            <person name="Hyun S."/>
            <person name="Cho B.C."/>
        </authorList>
    </citation>
    <scope>NUCLEOTIDE SEQUENCE [LARGE SCALE GENOMIC DNA]</scope>
    <source>
        <strain evidence="5 6">DSM 18246</strain>
    </source>
</reference>
<evidence type="ECO:0000256" key="1">
    <source>
        <dbReference type="ARBA" id="ARBA00022729"/>
    </source>
</evidence>
<evidence type="ECO:0000259" key="4">
    <source>
        <dbReference type="Pfam" id="PF11611"/>
    </source>
</evidence>
<dbReference type="RefSeq" id="WP_118889103.1">
    <property type="nucleotide sequence ID" value="NZ_PHUT01000004.1"/>
</dbReference>
<dbReference type="Gene3D" id="2.60.40.1240">
    <property type="match status" value="1"/>
</dbReference>
<accession>A0A417YJ49</accession>
<keyword evidence="1 3" id="KW-0732">Signal</keyword>
<evidence type="ECO:0000256" key="3">
    <source>
        <dbReference type="SAM" id="SignalP"/>
    </source>
</evidence>
<feature type="chain" id="PRO_5039123573" evidence="3">
    <location>
        <begin position="21"/>
        <end position="219"/>
    </location>
</feature>
<name>A0A417YJ49_9BACI</name>
<evidence type="ECO:0000313" key="5">
    <source>
        <dbReference type="EMBL" id="RHW33096.1"/>
    </source>
</evidence>
<keyword evidence="6" id="KW-1185">Reference proteome</keyword>
<dbReference type="OrthoDB" id="2720783at2"/>
<dbReference type="PROSITE" id="PS51257">
    <property type="entry name" value="PROKAR_LIPOPROTEIN"/>
    <property type="match status" value="1"/>
</dbReference>
<evidence type="ECO:0000256" key="2">
    <source>
        <dbReference type="SAM" id="MobiDB-lite"/>
    </source>
</evidence>
<proteinExistence type="predicted"/>
<feature type="compositionally biased region" description="Acidic residues" evidence="2">
    <location>
        <begin position="24"/>
        <end position="69"/>
    </location>
</feature>
<sequence length="219" mass="23980">MKKLFMGLFSIALLSSLLVACNNDEQDEEVEDTPVTEEETSETPEDEATENEDEDTSEGEENNQEDDSNESASENNGEYPENQEGLGIGDTGHIGSNFGEFEITLNSVEIKDEVANDPSREGNYVLVDVTVKNLTNEPMPGADALGNTFLSTDRESTGFGWFNMDGVAEEWPEIAPGESHTGVLLYDLPVNDLYVLNTGRNFSGLSNVVAFEFTQDEAK</sequence>
<evidence type="ECO:0000313" key="6">
    <source>
        <dbReference type="Proteomes" id="UP000285456"/>
    </source>
</evidence>
<gene>
    <name evidence="5" type="ORF">D1B32_08610</name>
</gene>
<dbReference type="Pfam" id="PF11611">
    <property type="entry name" value="DUF4352"/>
    <property type="match status" value="1"/>
</dbReference>
<dbReference type="InterPro" id="IPR029051">
    <property type="entry name" value="DUF4352"/>
</dbReference>